<feature type="domain" description="Cation/H+ exchanger transmembrane" evidence="13">
    <location>
        <begin position="16"/>
        <end position="409"/>
    </location>
</feature>
<evidence type="ECO:0000256" key="8">
    <source>
        <dbReference type="ARBA" id="ARBA00023053"/>
    </source>
</evidence>
<dbReference type="Gene3D" id="6.10.140.1330">
    <property type="match status" value="1"/>
</dbReference>
<sequence length="421" mass="45215">MSLFELLALVITMTAVFSVLSESLFALPKVIGPMIAALMLSLGMIGFAAISSEVDRDFFSHWLLQFDFSTFVLDGLLGLLLFAGALHMPVKLLEQQSRVIFSLAIFATLISTGVVGGLFWLVSEWFDLGVNIWVALVFGALISPTDPVAVLALLKNMDLPERLETIISGESLFNDAVGVVVFTVLTQIAFNNETNVGSLSIHVLGMEVGGGLLVGFVLGQVACQLIRSSNDEATQALITLAVASGGYVAALKLGVSGPIAMVAAGIIVGNIRARGHDGETAREHINIFWNIIDDVLNAVLFVLIGMQLLQLPIATSLWLIPLAIVLSLLGRFVGVSIPTLILRPTKKHFKKVTWDLIAMLTWGGLRGGVSVALVLTLPPSPMRDQLQVMTYAIVIFSVIVQGLSMSKVFSKKEFLAIDKSL</sequence>
<evidence type="ECO:0000313" key="15">
    <source>
        <dbReference type="Proteomes" id="UP000434580"/>
    </source>
</evidence>
<dbReference type="InterPro" id="IPR006153">
    <property type="entry name" value="Cation/H_exchanger_TM"/>
</dbReference>
<feature type="transmembrane region" description="Helical" evidence="12">
    <location>
        <begin position="6"/>
        <end position="27"/>
    </location>
</feature>
<comment type="similarity">
    <text evidence="2">Belongs to the monovalent cation:proton antiporter 1 (CPA1) transporter (TC 2.A.36) family.</text>
</comment>
<dbReference type="GO" id="GO:0051453">
    <property type="term" value="P:regulation of intracellular pH"/>
    <property type="evidence" value="ECO:0007669"/>
    <property type="project" value="TreeGrafter"/>
</dbReference>
<feature type="transmembrane region" description="Helical" evidence="12">
    <location>
        <begin position="318"/>
        <end position="342"/>
    </location>
</feature>
<evidence type="ECO:0000259" key="13">
    <source>
        <dbReference type="Pfam" id="PF00999"/>
    </source>
</evidence>
<evidence type="ECO:0000313" key="14">
    <source>
        <dbReference type="EMBL" id="CAA0105235.1"/>
    </source>
</evidence>
<keyword evidence="4" id="KW-0050">Antiport</keyword>
<evidence type="ECO:0000256" key="9">
    <source>
        <dbReference type="ARBA" id="ARBA00023065"/>
    </source>
</evidence>
<feature type="transmembrane region" description="Helical" evidence="12">
    <location>
        <begin position="62"/>
        <end position="87"/>
    </location>
</feature>
<feature type="transmembrane region" description="Helical" evidence="12">
    <location>
        <begin position="388"/>
        <end position="409"/>
    </location>
</feature>
<gene>
    <name evidence="14" type="primary">nhaP</name>
    <name evidence="14" type="ORF">DPBNPPHM_01158</name>
</gene>
<evidence type="ECO:0000256" key="3">
    <source>
        <dbReference type="ARBA" id="ARBA00022448"/>
    </source>
</evidence>
<evidence type="ECO:0000256" key="5">
    <source>
        <dbReference type="ARBA" id="ARBA00022475"/>
    </source>
</evidence>
<dbReference type="GO" id="GO:0005886">
    <property type="term" value="C:plasma membrane"/>
    <property type="evidence" value="ECO:0007669"/>
    <property type="project" value="UniProtKB-SubCell"/>
</dbReference>
<dbReference type="GO" id="GO:0015385">
    <property type="term" value="F:sodium:proton antiporter activity"/>
    <property type="evidence" value="ECO:0007669"/>
    <property type="project" value="InterPro"/>
</dbReference>
<evidence type="ECO:0000256" key="6">
    <source>
        <dbReference type="ARBA" id="ARBA00022692"/>
    </source>
</evidence>
<accession>A0A5S9PME8</accession>
<keyword evidence="10 12" id="KW-0472">Membrane</keyword>
<evidence type="ECO:0000256" key="7">
    <source>
        <dbReference type="ARBA" id="ARBA00022989"/>
    </source>
</evidence>
<feature type="transmembrane region" description="Helical" evidence="12">
    <location>
        <begin position="34"/>
        <end position="50"/>
    </location>
</feature>
<dbReference type="GO" id="GO:0015386">
    <property type="term" value="F:potassium:proton antiporter activity"/>
    <property type="evidence" value="ECO:0007669"/>
    <property type="project" value="TreeGrafter"/>
</dbReference>
<dbReference type="InterPro" id="IPR018422">
    <property type="entry name" value="Cation/H_exchanger_CPA1"/>
</dbReference>
<keyword evidence="3" id="KW-0813">Transport</keyword>
<keyword evidence="7 12" id="KW-1133">Transmembrane helix</keyword>
<feature type="transmembrane region" description="Helical" evidence="12">
    <location>
        <begin position="99"/>
        <end position="120"/>
    </location>
</feature>
<dbReference type="OrthoDB" id="9774146at2"/>
<evidence type="ECO:0000256" key="12">
    <source>
        <dbReference type="SAM" id="Phobius"/>
    </source>
</evidence>
<dbReference type="PANTHER" id="PTHR10110:SF195">
    <property type="entry name" value="NA(+)_H(+) ANTIPORTER NHAS2"/>
    <property type="match status" value="1"/>
</dbReference>
<keyword evidence="8" id="KW-0915">Sodium</keyword>
<dbReference type="Proteomes" id="UP000434580">
    <property type="component" value="Unassembled WGS sequence"/>
</dbReference>
<name>A0A5S9PME8_9GAMM</name>
<dbReference type="Pfam" id="PF00999">
    <property type="entry name" value="Na_H_Exchanger"/>
    <property type="match status" value="1"/>
</dbReference>
<keyword evidence="9" id="KW-0406">Ion transport</keyword>
<keyword evidence="6 12" id="KW-0812">Transmembrane</keyword>
<dbReference type="PANTHER" id="PTHR10110">
    <property type="entry name" value="SODIUM/HYDROGEN EXCHANGER"/>
    <property type="match status" value="1"/>
</dbReference>
<dbReference type="AlphaFoldDB" id="A0A5S9PME8"/>
<reference evidence="14 15" key="1">
    <citation type="submission" date="2019-11" db="EMBL/GenBank/DDBJ databases">
        <authorList>
            <person name="Holert J."/>
        </authorList>
    </citation>
    <scope>NUCLEOTIDE SEQUENCE [LARGE SCALE GENOMIC DNA]</scope>
    <source>
        <strain evidence="14">BC5_2</strain>
    </source>
</reference>
<evidence type="ECO:0000256" key="11">
    <source>
        <dbReference type="ARBA" id="ARBA00023201"/>
    </source>
</evidence>
<evidence type="ECO:0000256" key="2">
    <source>
        <dbReference type="ARBA" id="ARBA00007367"/>
    </source>
</evidence>
<keyword evidence="5" id="KW-1003">Cell membrane</keyword>
<protein>
    <submittedName>
        <fullName evidence="14">Na(+)/H(+) antiporter NhaP</fullName>
    </submittedName>
</protein>
<feature type="transmembrane region" description="Helical" evidence="12">
    <location>
        <begin position="132"/>
        <end position="154"/>
    </location>
</feature>
<feature type="transmembrane region" description="Helical" evidence="12">
    <location>
        <begin position="354"/>
        <end position="376"/>
    </location>
</feature>
<comment type="subcellular location">
    <subcellularLocation>
        <location evidence="1">Cell membrane</location>
        <topology evidence="1">Multi-pass membrane protein</topology>
    </subcellularLocation>
</comment>
<feature type="transmembrane region" description="Helical" evidence="12">
    <location>
        <begin position="285"/>
        <end position="306"/>
    </location>
</feature>
<feature type="transmembrane region" description="Helical" evidence="12">
    <location>
        <begin position="256"/>
        <end position="273"/>
    </location>
</feature>
<proteinExistence type="inferred from homology"/>
<evidence type="ECO:0000256" key="1">
    <source>
        <dbReference type="ARBA" id="ARBA00004651"/>
    </source>
</evidence>
<keyword evidence="11" id="KW-0739">Sodium transport</keyword>
<evidence type="ECO:0000256" key="10">
    <source>
        <dbReference type="ARBA" id="ARBA00023136"/>
    </source>
</evidence>
<feature type="transmembrane region" description="Helical" evidence="12">
    <location>
        <begin position="201"/>
        <end position="221"/>
    </location>
</feature>
<dbReference type="EMBL" id="CACSII010000012">
    <property type="protein sequence ID" value="CAA0105235.1"/>
    <property type="molecule type" value="Genomic_DNA"/>
</dbReference>
<evidence type="ECO:0000256" key="4">
    <source>
        <dbReference type="ARBA" id="ARBA00022449"/>
    </source>
</evidence>
<dbReference type="GO" id="GO:0098719">
    <property type="term" value="P:sodium ion import across plasma membrane"/>
    <property type="evidence" value="ECO:0007669"/>
    <property type="project" value="TreeGrafter"/>
</dbReference>
<organism evidence="14 15">
    <name type="scientific">BD1-7 clade bacterium</name>
    <dbReference type="NCBI Taxonomy" id="2029982"/>
    <lineage>
        <taxon>Bacteria</taxon>
        <taxon>Pseudomonadati</taxon>
        <taxon>Pseudomonadota</taxon>
        <taxon>Gammaproteobacteria</taxon>
        <taxon>Cellvibrionales</taxon>
        <taxon>Spongiibacteraceae</taxon>
        <taxon>BD1-7 clade</taxon>
    </lineage>
</organism>